<protein>
    <submittedName>
        <fullName evidence="1">Uncharacterized protein</fullName>
    </submittedName>
</protein>
<sequence>MKRAALNNSSDLAVMNLLIKFPFLPPVENYGGSFSSCALTSSFVLVCPLTSLSLS</sequence>
<reference evidence="1" key="1">
    <citation type="submission" date="2014-11" db="EMBL/GenBank/DDBJ databases">
        <authorList>
            <person name="Amaro Gonzalez C."/>
        </authorList>
    </citation>
    <scope>NUCLEOTIDE SEQUENCE</scope>
</reference>
<proteinExistence type="predicted"/>
<accession>A0A0E9WX34</accession>
<dbReference type="EMBL" id="GBXM01014564">
    <property type="protein sequence ID" value="JAH94013.1"/>
    <property type="molecule type" value="Transcribed_RNA"/>
</dbReference>
<dbReference type="AlphaFoldDB" id="A0A0E9WX34"/>
<name>A0A0E9WX34_ANGAN</name>
<organism evidence="1">
    <name type="scientific">Anguilla anguilla</name>
    <name type="common">European freshwater eel</name>
    <name type="synonym">Muraena anguilla</name>
    <dbReference type="NCBI Taxonomy" id="7936"/>
    <lineage>
        <taxon>Eukaryota</taxon>
        <taxon>Metazoa</taxon>
        <taxon>Chordata</taxon>
        <taxon>Craniata</taxon>
        <taxon>Vertebrata</taxon>
        <taxon>Euteleostomi</taxon>
        <taxon>Actinopterygii</taxon>
        <taxon>Neopterygii</taxon>
        <taxon>Teleostei</taxon>
        <taxon>Anguilliformes</taxon>
        <taxon>Anguillidae</taxon>
        <taxon>Anguilla</taxon>
    </lineage>
</organism>
<evidence type="ECO:0000313" key="1">
    <source>
        <dbReference type="EMBL" id="JAH94013.1"/>
    </source>
</evidence>
<reference evidence="1" key="2">
    <citation type="journal article" date="2015" name="Fish Shellfish Immunol.">
        <title>Early steps in the European eel (Anguilla anguilla)-Vibrio vulnificus interaction in the gills: Role of the RtxA13 toxin.</title>
        <authorList>
            <person name="Callol A."/>
            <person name="Pajuelo D."/>
            <person name="Ebbesson L."/>
            <person name="Teles M."/>
            <person name="MacKenzie S."/>
            <person name="Amaro C."/>
        </authorList>
    </citation>
    <scope>NUCLEOTIDE SEQUENCE</scope>
</reference>